<proteinExistence type="predicted"/>
<protein>
    <submittedName>
        <fullName evidence="1">Uncharacterized protein</fullName>
    </submittedName>
</protein>
<dbReference type="AlphaFoldDB" id="A0A644VUJ5"/>
<organism evidence="1">
    <name type="scientific">bioreactor metagenome</name>
    <dbReference type="NCBI Taxonomy" id="1076179"/>
    <lineage>
        <taxon>unclassified sequences</taxon>
        <taxon>metagenomes</taxon>
        <taxon>ecological metagenomes</taxon>
    </lineage>
</organism>
<sequence length="196" mass="22466">MVNETYLDELVDFPEIVILRLLNNQNVVDLLSNIKNATLDDMEDDDGKWKYFYDYEHIPETIQEIKSAFCIDTDIVSVPNKSTKRLELYVSCYCSQANMSINTRVFTGFAGNRLNNLLRYADLSLRSNMPLNNKIFGSNPSQYIRDIFDFGNRVFGIGKLELKNVRTVTSGNTAFAKKMLTYSIPDFNTNRVAINV</sequence>
<gene>
    <name evidence="1" type="ORF">SDC9_41242</name>
</gene>
<accession>A0A644VUJ5</accession>
<evidence type="ECO:0000313" key="1">
    <source>
        <dbReference type="EMBL" id="MPL95079.1"/>
    </source>
</evidence>
<name>A0A644VUJ5_9ZZZZ</name>
<reference evidence="1" key="1">
    <citation type="submission" date="2019-08" db="EMBL/GenBank/DDBJ databases">
        <authorList>
            <person name="Kucharzyk K."/>
            <person name="Murdoch R.W."/>
            <person name="Higgins S."/>
            <person name="Loffler F."/>
        </authorList>
    </citation>
    <scope>NUCLEOTIDE SEQUENCE</scope>
</reference>
<dbReference type="EMBL" id="VSSQ01000453">
    <property type="protein sequence ID" value="MPL95079.1"/>
    <property type="molecule type" value="Genomic_DNA"/>
</dbReference>
<comment type="caution">
    <text evidence="1">The sequence shown here is derived from an EMBL/GenBank/DDBJ whole genome shotgun (WGS) entry which is preliminary data.</text>
</comment>